<dbReference type="GO" id="GO:0010041">
    <property type="term" value="P:response to iron(III) ion"/>
    <property type="evidence" value="ECO:0007669"/>
    <property type="project" value="TreeGrafter"/>
</dbReference>
<feature type="transmembrane region" description="Helical" evidence="9">
    <location>
        <begin position="562"/>
        <end position="581"/>
    </location>
</feature>
<organism evidence="11">
    <name type="scientific">Schlesneria paludicola</name>
    <dbReference type="NCBI Taxonomy" id="360056"/>
    <lineage>
        <taxon>Bacteria</taxon>
        <taxon>Pseudomonadati</taxon>
        <taxon>Planctomycetota</taxon>
        <taxon>Planctomycetia</taxon>
        <taxon>Planctomycetales</taxon>
        <taxon>Planctomycetaceae</taxon>
        <taxon>Schlesneria</taxon>
    </lineage>
</organism>
<feature type="transmembrane region" description="Helical" evidence="9">
    <location>
        <begin position="372"/>
        <end position="392"/>
    </location>
</feature>
<dbReference type="EMBL" id="DSVQ01000005">
    <property type="protein sequence ID" value="HGT38017.1"/>
    <property type="molecule type" value="Genomic_DNA"/>
</dbReference>
<feature type="transmembrane region" description="Helical" evidence="9">
    <location>
        <begin position="305"/>
        <end position="333"/>
    </location>
</feature>
<dbReference type="PANTHER" id="PTHR33908:SF3">
    <property type="entry name" value="UNDECAPRENYL PHOSPHATE-ALPHA-4-AMINO-4-DEOXY-L-ARABINOSE ARABINOSYL TRANSFERASE"/>
    <property type="match status" value="1"/>
</dbReference>
<keyword evidence="6 9" id="KW-1133">Transmembrane helix</keyword>
<feature type="transmembrane region" description="Helical" evidence="9">
    <location>
        <begin position="252"/>
        <end position="270"/>
    </location>
</feature>
<keyword evidence="5 9" id="KW-0812">Transmembrane</keyword>
<comment type="subcellular location">
    <subcellularLocation>
        <location evidence="1">Cell membrane</location>
        <topology evidence="1">Multi-pass membrane protein</topology>
    </subcellularLocation>
</comment>
<accession>A0A7C4LLJ6</accession>
<dbReference type="InterPro" id="IPR050297">
    <property type="entry name" value="LipidA_mod_glycosyltrf_83"/>
</dbReference>
<name>A0A7C4LLJ6_9PLAN</name>
<dbReference type="InterPro" id="IPR038731">
    <property type="entry name" value="RgtA/B/C-like"/>
</dbReference>
<feature type="transmembrane region" description="Helical" evidence="9">
    <location>
        <begin position="180"/>
        <end position="199"/>
    </location>
</feature>
<evidence type="ECO:0000256" key="6">
    <source>
        <dbReference type="ARBA" id="ARBA00022989"/>
    </source>
</evidence>
<dbReference type="Pfam" id="PF13231">
    <property type="entry name" value="PMT_2"/>
    <property type="match status" value="1"/>
</dbReference>
<evidence type="ECO:0000256" key="3">
    <source>
        <dbReference type="ARBA" id="ARBA00022676"/>
    </source>
</evidence>
<feature type="transmembrane region" description="Helical" evidence="9">
    <location>
        <begin position="229"/>
        <end position="245"/>
    </location>
</feature>
<keyword evidence="2" id="KW-1003">Cell membrane</keyword>
<evidence type="ECO:0000259" key="10">
    <source>
        <dbReference type="Pfam" id="PF13231"/>
    </source>
</evidence>
<feature type="transmembrane region" description="Helical" evidence="9">
    <location>
        <begin position="522"/>
        <end position="541"/>
    </location>
</feature>
<reference evidence="11" key="1">
    <citation type="journal article" date="2020" name="mSystems">
        <title>Genome- and Community-Level Interaction Insights into Carbon Utilization and Element Cycling Functions of Hydrothermarchaeota in Hydrothermal Sediment.</title>
        <authorList>
            <person name="Zhou Z."/>
            <person name="Liu Y."/>
            <person name="Xu W."/>
            <person name="Pan J."/>
            <person name="Luo Z.H."/>
            <person name="Li M."/>
        </authorList>
    </citation>
    <scope>NUCLEOTIDE SEQUENCE [LARGE SCALE GENOMIC DNA]</scope>
    <source>
        <strain evidence="11">SpSt-508</strain>
    </source>
</reference>
<gene>
    <name evidence="11" type="ORF">ENS64_01925</name>
</gene>
<evidence type="ECO:0000256" key="5">
    <source>
        <dbReference type="ARBA" id="ARBA00022692"/>
    </source>
</evidence>
<feature type="transmembrane region" description="Helical" evidence="9">
    <location>
        <begin position="206"/>
        <end position="223"/>
    </location>
</feature>
<comment type="caution">
    <text evidence="11">The sequence shown here is derived from an EMBL/GenBank/DDBJ whole genome shotgun (WGS) entry which is preliminary data.</text>
</comment>
<sequence length="753" mass="82682">MSLRGKLPAVLPHHSVQPAMRLDPLASPRLAGSPSTGPDRLGGCPCGVRPGCAVAGCSRVVRRPPACFPFGVRGGKSRCPLLQNPLLFRHFPPRRTASTQSRRTVTREPRPMTGWQRHRAIIHHAGILLLAGLVFFAYLGSAPLFDEDEPKNAVCGREMWLRGDWLVPTFNQELRTDKPILIYWMMLCSYSLFGINEFAARFGSSLMSLFTAVCVYHLGRLLFDRATGFWASLILCTCLMYAAVGRAVTPDATLIGWVTATFLAYVRAVARRHGGQFGQLPADQSPRRWDEFVPERWWHSLPLGITMGLAVLAKGPVGLVLPCGILVCFLLVLQQVQHRRAHPGSGSGTWWKTLLHDSWATLSPLRVGRAVWTLRLPLVASVAASVALPWYVAVSWTTNGEWLAGFWGNHNVGRFLKPMENHSGPFFYYVIVIALGTFPWSVFLPVAIWEMVRAWRPRPGSAALAGNAQHALPDSVPQAASATSPAGSLRADGSPTTAAALWLLACWAGLWIAFFSCAKTKLPNYVLPAYPALALVLAWHLQNWRRLAGEESAESFRNCCRVLGGVSLAALLGVPIALRIFLPEEMWLTVLAVPPLLAATVAYSGSLRRQRALAVRALGMGAVCLAVLVVGIASQAVARHQDGPAFGQTLRQLAPAAPFELATCDYFSPNLVYYAAPRVERLHQSQVPAFFAEHPRGFLLTRADHLDRLTDDLPPDIAVLARQPRFLRRHDLVLLGRPWHTAAPQSPSDPVIR</sequence>
<evidence type="ECO:0000256" key="1">
    <source>
        <dbReference type="ARBA" id="ARBA00004651"/>
    </source>
</evidence>
<dbReference type="PANTHER" id="PTHR33908">
    <property type="entry name" value="MANNOSYLTRANSFERASE YKCB-RELATED"/>
    <property type="match status" value="1"/>
</dbReference>
<dbReference type="GO" id="GO:0016763">
    <property type="term" value="F:pentosyltransferase activity"/>
    <property type="evidence" value="ECO:0007669"/>
    <property type="project" value="TreeGrafter"/>
</dbReference>
<keyword evidence="4 11" id="KW-0808">Transferase</keyword>
<feature type="transmembrane region" description="Helical" evidence="9">
    <location>
        <begin position="617"/>
        <end position="638"/>
    </location>
</feature>
<protein>
    <submittedName>
        <fullName evidence="11">Glycosyltransferase family 39 protein</fullName>
    </submittedName>
</protein>
<evidence type="ECO:0000256" key="2">
    <source>
        <dbReference type="ARBA" id="ARBA00022475"/>
    </source>
</evidence>
<dbReference type="GO" id="GO:0005886">
    <property type="term" value="C:plasma membrane"/>
    <property type="evidence" value="ECO:0007669"/>
    <property type="project" value="UniProtKB-SubCell"/>
</dbReference>
<evidence type="ECO:0000256" key="4">
    <source>
        <dbReference type="ARBA" id="ARBA00022679"/>
    </source>
</evidence>
<evidence type="ECO:0000256" key="9">
    <source>
        <dbReference type="SAM" id="Phobius"/>
    </source>
</evidence>
<dbReference type="AlphaFoldDB" id="A0A7C4LLJ6"/>
<feature type="transmembrane region" description="Helical" evidence="9">
    <location>
        <begin position="498"/>
        <end position="516"/>
    </location>
</feature>
<evidence type="ECO:0000256" key="8">
    <source>
        <dbReference type="SAM" id="MobiDB-lite"/>
    </source>
</evidence>
<feature type="transmembrane region" description="Helical" evidence="9">
    <location>
        <begin position="120"/>
        <end position="139"/>
    </location>
</feature>
<proteinExistence type="predicted"/>
<feature type="transmembrane region" description="Helical" evidence="9">
    <location>
        <begin position="426"/>
        <end position="449"/>
    </location>
</feature>
<keyword evidence="7 9" id="KW-0472">Membrane</keyword>
<keyword evidence="3" id="KW-0328">Glycosyltransferase</keyword>
<feature type="transmembrane region" description="Helical" evidence="9">
    <location>
        <begin position="587"/>
        <end position="605"/>
    </location>
</feature>
<feature type="region of interest" description="Disordered" evidence="8">
    <location>
        <begin position="1"/>
        <end position="38"/>
    </location>
</feature>
<evidence type="ECO:0000313" key="11">
    <source>
        <dbReference type="EMBL" id="HGT38017.1"/>
    </source>
</evidence>
<evidence type="ECO:0000256" key="7">
    <source>
        <dbReference type="ARBA" id="ARBA00023136"/>
    </source>
</evidence>
<feature type="domain" description="Glycosyltransferase RgtA/B/C/D-like" evidence="10">
    <location>
        <begin position="177"/>
        <end position="274"/>
    </location>
</feature>
<dbReference type="GO" id="GO:0009103">
    <property type="term" value="P:lipopolysaccharide biosynthetic process"/>
    <property type="evidence" value="ECO:0007669"/>
    <property type="project" value="UniProtKB-ARBA"/>
</dbReference>